<feature type="non-terminal residue" evidence="1">
    <location>
        <position position="1"/>
    </location>
</feature>
<evidence type="ECO:0000313" key="1">
    <source>
        <dbReference type="EMBL" id="KRY98897.1"/>
    </source>
</evidence>
<dbReference type="AlphaFoldDB" id="A0A0V1GLF0"/>
<gene>
    <name evidence="1" type="ORF">T11_13754</name>
</gene>
<protein>
    <submittedName>
        <fullName evidence="1">Uncharacterized protein</fullName>
    </submittedName>
</protein>
<name>A0A0V1GLF0_9BILA</name>
<accession>A0A0V1GLF0</accession>
<reference evidence="1 2" key="1">
    <citation type="submission" date="2015-01" db="EMBL/GenBank/DDBJ databases">
        <title>Evolution of Trichinella species and genotypes.</title>
        <authorList>
            <person name="Korhonen P.K."/>
            <person name="Edoardo P."/>
            <person name="Giuseppe L.R."/>
            <person name="Gasser R.B."/>
        </authorList>
    </citation>
    <scope>NUCLEOTIDE SEQUENCE [LARGE SCALE GENOMIC DNA]</scope>
    <source>
        <strain evidence="1">ISS1029</strain>
    </source>
</reference>
<keyword evidence="2" id="KW-1185">Reference proteome</keyword>
<dbReference type="OrthoDB" id="10338215at2759"/>
<dbReference type="EMBL" id="JYDP01001112">
    <property type="protein sequence ID" value="KRY98897.1"/>
    <property type="molecule type" value="Genomic_DNA"/>
</dbReference>
<evidence type="ECO:0000313" key="2">
    <source>
        <dbReference type="Proteomes" id="UP000055024"/>
    </source>
</evidence>
<organism evidence="1 2">
    <name type="scientific">Trichinella zimbabwensis</name>
    <dbReference type="NCBI Taxonomy" id="268475"/>
    <lineage>
        <taxon>Eukaryota</taxon>
        <taxon>Metazoa</taxon>
        <taxon>Ecdysozoa</taxon>
        <taxon>Nematoda</taxon>
        <taxon>Enoplea</taxon>
        <taxon>Dorylaimia</taxon>
        <taxon>Trichinellida</taxon>
        <taxon>Trichinellidae</taxon>
        <taxon>Trichinella</taxon>
    </lineage>
</organism>
<sequence>LVPCLRGTGLWSQVGKESVGIDRQTRHKGGSDLAIHAQGRIKDCLESNLAICQNINP</sequence>
<dbReference type="Proteomes" id="UP000055024">
    <property type="component" value="Unassembled WGS sequence"/>
</dbReference>
<proteinExistence type="predicted"/>
<comment type="caution">
    <text evidence="1">The sequence shown here is derived from an EMBL/GenBank/DDBJ whole genome shotgun (WGS) entry which is preliminary data.</text>
</comment>